<evidence type="ECO:0000313" key="4">
    <source>
        <dbReference type="EMBL" id="MBO1304971.1"/>
    </source>
</evidence>
<sequence>MKSAGKPVIIYAPVKEKEDLHLIVCMDRQVVATLLLHPINSEIIQVKQVAVSQNCQGLGIGRKLIDYAEKVASNLGYTLVFLTGRKQAWHFYEKLGYDSLLETYFDHEVELKVFKKKLAAQSKEMKTNGRQ</sequence>
<dbReference type="EMBL" id="JAFREM010000004">
    <property type="protein sequence ID" value="MBO1304971.1"/>
    <property type="molecule type" value="Genomic_DNA"/>
</dbReference>
<reference evidence="4 5" key="1">
    <citation type="submission" date="2021-03" db="EMBL/GenBank/DDBJ databases">
        <title>Enterococcal diversity collection.</title>
        <authorList>
            <person name="Gilmore M.S."/>
            <person name="Schwartzman J."/>
            <person name="Van Tyne D."/>
            <person name="Martin M."/>
            <person name="Earl A.M."/>
            <person name="Manson A.L."/>
            <person name="Straub T."/>
            <person name="Salamzade R."/>
            <person name="Saavedra J."/>
            <person name="Lebreton F."/>
            <person name="Prichula J."/>
            <person name="Schaufler K."/>
            <person name="Gaca A."/>
            <person name="Sgardioli B."/>
            <person name="Wagenaar J."/>
            <person name="Strong T."/>
        </authorList>
    </citation>
    <scope>NUCLEOTIDE SEQUENCE [LARGE SCALE GENOMIC DNA]</scope>
    <source>
        <strain evidence="4 5">669A</strain>
    </source>
</reference>
<dbReference type="SUPFAM" id="SSF55729">
    <property type="entry name" value="Acyl-CoA N-acyltransferases (Nat)"/>
    <property type="match status" value="1"/>
</dbReference>
<dbReference type="PROSITE" id="PS51186">
    <property type="entry name" value="GNAT"/>
    <property type="match status" value="1"/>
</dbReference>
<dbReference type="PANTHER" id="PTHR43877">
    <property type="entry name" value="AMINOALKYLPHOSPHONATE N-ACETYLTRANSFERASE-RELATED-RELATED"/>
    <property type="match status" value="1"/>
</dbReference>
<dbReference type="CDD" id="cd04301">
    <property type="entry name" value="NAT_SF"/>
    <property type="match status" value="1"/>
</dbReference>
<evidence type="ECO:0000256" key="1">
    <source>
        <dbReference type="ARBA" id="ARBA00022679"/>
    </source>
</evidence>
<proteinExistence type="predicted"/>
<organism evidence="4 5">
    <name type="scientific">Candidatus Enterococcus moelleringii</name>
    <dbReference type="NCBI Taxonomy" id="2815325"/>
    <lineage>
        <taxon>Bacteria</taxon>
        <taxon>Bacillati</taxon>
        <taxon>Bacillota</taxon>
        <taxon>Bacilli</taxon>
        <taxon>Lactobacillales</taxon>
        <taxon>Enterococcaceae</taxon>
        <taxon>Enterococcus</taxon>
    </lineage>
</organism>
<dbReference type="InterPro" id="IPR016181">
    <property type="entry name" value="Acyl_CoA_acyltransferase"/>
</dbReference>
<evidence type="ECO:0000259" key="3">
    <source>
        <dbReference type="PROSITE" id="PS51186"/>
    </source>
</evidence>
<keyword evidence="5" id="KW-1185">Reference proteome</keyword>
<dbReference type="Proteomes" id="UP000664601">
    <property type="component" value="Unassembled WGS sequence"/>
</dbReference>
<comment type="caution">
    <text evidence="4">The sequence shown here is derived from an EMBL/GenBank/DDBJ whole genome shotgun (WGS) entry which is preliminary data.</text>
</comment>
<evidence type="ECO:0000313" key="5">
    <source>
        <dbReference type="Proteomes" id="UP000664601"/>
    </source>
</evidence>
<gene>
    <name evidence="4" type="ORF">JZO70_02275</name>
</gene>
<evidence type="ECO:0000256" key="2">
    <source>
        <dbReference type="ARBA" id="ARBA00023315"/>
    </source>
</evidence>
<dbReference type="Gene3D" id="3.40.630.30">
    <property type="match status" value="1"/>
</dbReference>
<dbReference type="RefSeq" id="WP_207671917.1">
    <property type="nucleotide sequence ID" value="NZ_JAFREM010000004.1"/>
</dbReference>
<name>A0ABS3L5T1_9ENTE</name>
<protein>
    <submittedName>
        <fullName evidence="4">GNAT family N-acetyltransferase</fullName>
    </submittedName>
</protein>
<dbReference type="InterPro" id="IPR050832">
    <property type="entry name" value="Bact_Acetyltransf"/>
</dbReference>
<feature type="domain" description="N-acetyltransferase" evidence="3">
    <location>
        <begin position="1"/>
        <end position="116"/>
    </location>
</feature>
<accession>A0ABS3L5T1</accession>
<keyword evidence="1" id="KW-0808">Transferase</keyword>
<dbReference type="PANTHER" id="PTHR43877:SF2">
    <property type="entry name" value="AMINOALKYLPHOSPHONATE N-ACETYLTRANSFERASE-RELATED"/>
    <property type="match status" value="1"/>
</dbReference>
<keyword evidence="2" id="KW-0012">Acyltransferase</keyword>
<dbReference type="InterPro" id="IPR000182">
    <property type="entry name" value="GNAT_dom"/>
</dbReference>
<dbReference type="Pfam" id="PF00583">
    <property type="entry name" value="Acetyltransf_1"/>
    <property type="match status" value="1"/>
</dbReference>